<organism evidence="1 2">
    <name type="scientific">Nocardia nova SH22a</name>
    <dbReference type="NCBI Taxonomy" id="1415166"/>
    <lineage>
        <taxon>Bacteria</taxon>
        <taxon>Bacillati</taxon>
        <taxon>Actinomycetota</taxon>
        <taxon>Actinomycetes</taxon>
        <taxon>Mycobacteriales</taxon>
        <taxon>Nocardiaceae</taxon>
        <taxon>Nocardia</taxon>
    </lineage>
</organism>
<evidence type="ECO:0000313" key="1">
    <source>
        <dbReference type="EMBL" id="AHH16894.1"/>
    </source>
</evidence>
<accession>W5TCK5</accession>
<dbReference type="Proteomes" id="UP000019150">
    <property type="component" value="Chromosome"/>
</dbReference>
<proteinExistence type="predicted"/>
<dbReference type="KEGG" id="nno:NONO_c20960"/>
<protein>
    <submittedName>
        <fullName evidence="1">Uncharacterized protein</fullName>
    </submittedName>
</protein>
<keyword evidence="2" id="KW-1185">Reference proteome</keyword>
<sequence length="38" mass="4510">MLFDAIKTDECKAVQKYVKDTWPERRGEEGGPEIYRLH</sequence>
<dbReference type="EMBL" id="CP006850">
    <property type="protein sequence ID" value="AHH16894.1"/>
    <property type="molecule type" value="Genomic_DNA"/>
</dbReference>
<reference evidence="1 2" key="1">
    <citation type="journal article" date="2014" name="Appl. Environ. Microbiol.">
        <title>Insights into the Microbial Degradation of Rubber and Gutta-Percha by Analysis of the Complete Genome of Nocardia nova SH22a.</title>
        <authorList>
            <person name="Luo Q."/>
            <person name="Hiessl S."/>
            <person name="Poehlein A."/>
            <person name="Daniel R."/>
            <person name="Steinbuchel A."/>
        </authorList>
    </citation>
    <scope>NUCLEOTIDE SEQUENCE [LARGE SCALE GENOMIC DNA]</scope>
    <source>
        <strain evidence="1">SH22a</strain>
    </source>
</reference>
<gene>
    <name evidence="1" type="ORF">NONO_c20960</name>
</gene>
<dbReference type="HOGENOM" id="CLU_3330753_0_0_11"/>
<dbReference type="AlphaFoldDB" id="W5TCK5"/>
<name>W5TCK5_9NOCA</name>
<evidence type="ECO:0000313" key="2">
    <source>
        <dbReference type="Proteomes" id="UP000019150"/>
    </source>
</evidence>
<dbReference type="PATRIC" id="fig|1415166.3.peg.2129"/>